<accession>A0A5E7NP89</accession>
<dbReference type="InterPro" id="IPR001096">
    <property type="entry name" value="Peptidase_C13"/>
</dbReference>
<dbReference type="Pfam" id="PF02493">
    <property type="entry name" value="MORN"/>
    <property type="match status" value="10"/>
</dbReference>
<dbReference type="SUPFAM" id="SSF52129">
    <property type="entry name" value="Caspase-like"/>
    <property type="match status" value="1"/>
</dbReference>
<feature type="region of interest" description="Disordered" evidence="2">
    <location>
        <begin position="145"/>
        <end position="168"/>
    </location>
</feature>
<evidence type="ECO:0000256" key="2">
    <source>
        <dbReference type="SAM" id="MobiDB-lite"/>
    </source>
</evidence>
<dbReference type="InterPro" id="IPR003409">
    <property type="entry name" value="MORN"/>
</dbReference>
<dbReference type="AlphaFoldDB" id="A0A5E7NP89"/>
<evidence type="ECO:0008006" key="5">
    <source>
        <dbReference type="Google" id="ProtNLM"/>
    </source>
</evidence>
<protein>
    <recommendedName>
        <fullName evidence="5">Peptidase C13</fullName>
    </recommendedName>
</protein>
<dbReference type="SMART" id="SM00698">
    <property type="entry name" value="MORN"/>
    <property type="match status" value="11"/>
</dbReference>
<dbReference type="PANTHER" id="PTHR23084:SF263">
    <property type="entry name" value="MORN REPEAT-CONTAINING PROTEIN 1"/>
    <property type="match status" value="1"/>
</dbReference>
<dbReference type="RefSeq" id="WP_150781718.1">
    <property type="nucleotide sequence ID" value="NZ_CABVIH010000026.1"/>
</dbReference>
<gene>
    <name evidence="3" type="ORF">PS880_04753</name>
</gene>
<keyword evidence="1" id="KW-0677">Repeat</keyword>
<organism evidence="3 4">
    <name type="scientific">Pseudomonas fluorescens</name>
    <dbReference type="NCBI Taxonomy" id="294"/>
    <lineage>
        <taxon>Bacteria</taxon>
        <taxon>Pseudomonadati</taxon>
        <taxon>Pseudomonadota</taxon>
        <taxon>Gammaproteobacteria</taxon>
        <taxon>Pseudomonadales</taxon>
        <taxon>Pseudomonadaceae</taxon>
        <taxon>Pseudomonas</taxon>
    </lineage>
</organism>
<dbReference type="InterPro" id="IPR029030">
    <property type="entry name" value="Caspase-like_dom_sf"/>
</dbReference>
<dbReference type="PROSITE" id="PS51257">
    <property type="entry name" value="PROKAR_LIPOPROTEIN"/>
    <property type="match status" value="1"/>
</dbReference>
<evidence type="ECO:0000313" key="3">
    <source>
        <dbReference type="EMBL" id="VVP39182.1"/>
    </source>
</evidence>
<dbReference type="Pfam" id="PF01650">
    <property type="entry name" value="Peptidase_C13"/>
    <property type="match status" value="1"/>
</dbReference>
<dbReference type="OrthoDB" id="345222at2"/>
<evidence type="ECO:0000313" key="4">
    <source>
        <dbReference type="Proteomes" id="UP000375525"/>
    </source>
</evidence>
<feature type="compositionally biased region" description="Polar residues" evidence="2">
    <location>
        <begin position="146"/>
        <end position="156"/>
    </location>
</feature>
<sequence length="572" mass="62565">MRSLALLALTLLLTACGDDESLLPPDARLPDGGRYRGDLVDGLLQGQGRIDYPNKSWYAGEFDKGQWHGQGEWHGSNGEVFRGQFNQGLFDGQGTLTTPGSEYTGGFKLGRRDGEGTLKENGMTYRGEFKADQYSGLGRLELDDGSSYQGQFTQGKPNGEGQRGDASGNQFTGHFVNGQLEGNGTFNSAEGDIYVGGFKNNQLHGKGRYENADGDVWLGQFKEGSLNGKGELIGADGSHYIGRFSDWRFTGQGRLNLPDGSFYTGQFDNDGYSGRGTLVLTDGTVQSGTWINGQRVRDADGKLLPDSLELGLLAQGRLLDDALRNVPESTPAIELYTLTLGGDGKQSVFLRESDYVSNMLASRFGAFGQIRLVNHRDHLVDRPMATRENLRRAALTLAERTGPEDLIFIYLTSHGTSEHELVLDQPRMELPDLPADELAAVLAPLKNRDKIIVISACYSGGFIPALKDERTLIITASRADRVSFGCSEEANSTYFGDALFAQALNQTDDLEHAFKLAKATVAERELADSFEASEPQMWAPKAVISRWQLLRKQQARKALQSISSDSKDSKNN</sequence>
<dbReference type="PANTHER" id="PTHR23084">
    <property type="entry name" value="PHOSPHATIDYLINOSITOL-4-PHOSPHATE 5-KINASE RELATED"/>
    <property type="match status" value="1"/>
</dbReference>
<proteinExistence type="predicted"/>
<reference evidence="3 4" key="1">
    <citation type="submission" date="2019-09" db="EMBL/GenBank/DDBJ databases">
        <authorList>
            <person name="Chandra G."/>
            <person name="Truman W A."/>
        </authorList>
    </citation>
    <scope>NUCLEOTIDE SEQUENCE [LARGE SCALE GENOMIC DNA]</scope>
    <source>
        <strain evidence="3">PS880</strain>
    </source>
</reference>
<evidence type="ECO:0000256" key="1">
    <source>
        <dbReference type="ARBA" id="ARBA00022737"/>
    </source>
</evidence>
<name>A0A5E7NP89_PSEFL</name>
<dbReference type="GO" id="GO:0008233">
    <property type="term" value="F:peptidase activity"/>
    <property type="evidence" value="ECO:0007669"/>
    <property type="project" value="InterPro"/>
</dbReference>
<dbReference type="GO" id="GO:0006508">
    <property type="term" value="P:proteolysis"/>
    <property type="evidence" value="ECO:0007669"/>
    <property type="project" value="InterPro"/>
</dbReference>
<dbReference type="SUPFAM" id="SSF82185">
    <property type="entry name" value="Histone H3 K4-specific methyltransferase SET7/9 N-terminal domain"/>
    <property type="match status" value="3"/>
</dbReference>
<dbReference type="EMBL" id="CABVIH010000026">
    <property type="protein sequence ID" value="VVP39182.1"/>
    <property type="molecule type" value="Genomic_DNA"/>
</dbReference>
<dbReference type="Gene3D" id="3.40.50.1460">
    <property type="match status" value="1"/>
</dbReference>
<dbReference type="Proteomes" id="UP000375525">
    <property type="component" value="Unassembled WGS sequence"/>
</dbReference>
<dbReference type="Gene3D" id="2.20.110.10">
    <property type="entry name" value="Histone H3 K4-specific methyltransferase SET7/9 N-terminal domain"/>
    <property type="match status" value="4"/>
</dbReference>